<dbReference type="EMBL" id="JAVRHO010000020">
    <property type="protein sequence ID" value="MDT0647704.1"/>
    <property type="molecule type" value="Genomic_DNA"/>
</dbReference>
<keyword evidence="1" id="KW-0472">Membrane</keyword>
<feature type="transmembrane region" description="Helical" evidence="1">
    <location>
        <begin position="135"/>
        <end position="155"/>
    </location>
</feature>
<sequence>MDSKFKKMARIGYVAKGSVYAITGVLTFMAAFNLGGQKTGKLQVIEFLEKQPFGNALLILIGLGLLCYAGWRFIQSISDPEDIGSDKKAKAKRTGFFVSGLIYLGLAVYAFMQLFTAGSSGGGGGQSSSFLAGQAGVYIFAIVGAALAVAGFFQIKKAYTNEFLKKFNYKSISEEKRRKTIKNTGYLGLIARGIILGILAFFFIRAAIESNTSDIKSTTDAFSFIQDSSYGSWLLGAVAAGLVCYAIYMFMMARYRQFQDGENE</sequence>
<feature type="transmembrane region" description="Helical" evidence="1">
    <location>
        <begin position="95"/>
        <end position="115"/>
    </location>
</feature>
<keyword evidence="4" id="KW-1185">Reference proteome</keyword>
<feature type="transmembrane region" description="Helical" evidence="1">
    <location>
        <begin position="186"/>
        <end position="208"/>
    </location>
</feature>
<feature type="transmembrane region" description="Helical" evidence="1">
    <location>
        <begin position="52"/>
        <end position="74"/>
    </location>
</feature>
<protein>
    <submittedName>
        <fullName evidence="3">DUF1206 domain-containing protein</fullName>
    </submittedName>
</protein>
<keyword evidence="1" id="KW-1133">Transmembrane helix</keyword>
<feature type="transmembrane region" description="Helical" evidence="1">
    <location>
        <begin position="12"/>
        <end position="32"/>
    </location>
</feature>
<feature type="domain" description="DUF1206" evidence="2">
    <location>
        <begin position="11"/>
        <end position="77"/>
    </location>
</feature>
<feature type="transmembrane region" description="Helical" evidence="1">
    <location>
        <begin position="228"/>
        <end position="248"/>
    </location>
</feature>
<organism evidence="3 4">
    <name type="scientific">Autumnicola lenta</name>
    <dbReference type="NCBI Taxonomy" id="3075593"/>
    <lineage>
        <taxon>Bacteria</taxon>
        <taxon>Pseudomonadati</taxon>
        <taxon>Bacteroidota</taxon>
        <taxon>Flavobacteriia</taxon>
        <taxon>Flavobacteriales</taxon>
        <taxon>Flavobacteriaceae</taxon>
        <taxon>Autumnicola</taxon>
    </lineage>
</organism>
<reference evidence="3 4" key="1">
    <citation type="submission" date="2023-09" db="EMBL/GenBank/DDBJ databases">
        <authorList>
            <person name="Rey-Velasco X."/>
        </authorList>
    </citation>
    <scope>NUCLEOTIDE SEQUENCE [LARGE SCALE GENOMIC DNA]</scope>
    <source>
        <strain evidence="3 4">F260</strain>
    </source>
</reference>
<dbReference type="Proteomes" id="UP001245285">
    <property type="component" value="Unassembled WGS sequence"/>
</dbReference>
<evidence type="ECO:0000313" key="4">
    <source>
        <dbReference type="Proteomes" id="UP001245285"/>
    </source>
</evidence>
<feature type="domain" description="DUF1206" evidence="2">
    <location>
        <begin position="95"/>
        <end position="160"/>
    </location>
</feature>
<keyword evidence="1" id="KW-0812">Transmembrane</keyword>
<evidence type="ECO:0000313" key="3">
    <source>
        <dbReference type="EMBL" id="MDT0647704.1"/>
    </source>
</evidence>
<dbReference type="RefSeq" id="WP_311495807.1">
    <property type="nucleotide sequence ID" value="NZ_JAVRHO010000020.1"/>
</dbReference>
<evidence type="ECO:0000259" key="2">
    <source>
        <dbReference type="Pfam" id="PF06724"/>
    </source>
</evidence>
<accession>A0ABU3CMX0</accession>
<evidence type="ECO:0000256" key="1">
    <source>
        <dbReference type="SAM" id="Phobius"/>
    </source>
</evidence>
<name>A0ABU3CMX0_9FLAO</name>
<dbReference type="InterPro" id="IPR009597">
    <property type="entry name" value="DUF1206"/>
</dbReference>
<gene>
    <name evidence="3" type="ORF">RM545_13465</name>
</gene>
<feature type="domain" description="DUF1206" evidence="2">
    <location>
        <begin position="187"/>
        <end position="256"/>
    </location>
</feature>
<dbReference type="Pfam" id="PF06724">
    <property type="entry name" value="DUF1206"/>
    <property type="match status" value="3"/>
</dbReference>
<comment type="caution">
    <text evidence="3">The sequence shown here is derived from an EMBL/GenBank/DDBJ whole genome shotgun (WGS) entry which is preliminary data.</text>
</comment>
<proteinExistence type="predicted"/>